<sequence>HSTSSSNSHDEELNRTTSSKLSTPRPSKVVKHESTSSDESEDETVQIKTKALFISPLEAMKHLEQIK</sequence>
<dbReference type="Proteomes" id="UP001432027">
    <property type="component" value="Unassembled WGS sequence"/>
</dbReference>
<evidence type="ECO:0000256" key="1">
    <source>
        <dbReference type="SAM" id="MobiDB-lite"/>
    </source>
</evidence>
<keyword evidence="3" id="KW-1185">Reference proteome</keyword>
<proteinExistence type="predicted"/>
<feature type="compositionally biased region" description="Polar residues" evidence="1">
    <location>
        <begin position="15"/>
        <end position="25"/>
    </location>
</feature>
<protein>
    <submittedName>
        <fullName evidence="2">Uncharacterized protein</fullName>
    </submittedName>
</protein>
<feature type="non-terminal residue" evidence="2">
    <location>
        <position position="1"/>
    </location>
</feature>
<feature type="non-terminal residue" evidence="2">
    <location>
        <position position="67"/>
    </location>
</feature>
<name>A0AAV5TTM1_9BILA</name>
<evidence type="ECO:0000313" key="2">
    <source>
        <dbReference type="EMBL" id="GMS97850.1"/>
    </source>
</evidence>
<dbReference type="AlphaFoldDB" id="A0AAV5TTM1"/>
<feature type="region of interest" description="Disordered" evidence="1">
    <location>
        <begin position="1"/>
        <end position="45"/>
    </location>
</feature>
<evidence type="ECO:0000313" key="3">
    <source>
        <dbReference type="Proteomes" id="UP001432027"/>
    </source>
</evidence>
<organism evidence="2 3">
    <name type="scientific">Pristionchus entomophagus</name>
    <dbReference type="NCBI Taxonomy" id="358040"/>
    <lineage>
        <taxon>Eukaryota</taxon>
        <taxon>Metazoa</taxon>
        <taxon>Ecdysozoa</taxon>
        <taxon>Nematoda</taxon>
        <taxon>Chromadorea</taxon>
        <taxon>Rhabditida</taxon>
        <taxon>Rhabditina</taxon>
        <taxon>Diplogasteromorpha</taxon>
        <taxon>Diplogasteroidea</taxon>
        <taxon>Neodiplogasteridae</taxon>
        <taxon>Pristionchus</taxon>
    </lineage>
</organism>
<accession>A0AAV5TTM1</accession>
<dbReference type="EMBL" id="BTSX01000004">
    <property type="protein sequence ID" value="GMS97850.1"/>
    <property type="molecule type" value="Genomic_DNA"/>
</dbReference>
<comment type="caution">
    <text evidence="2">The sequence shown here is derived from an EMBL/GenBank/DDBJ whole genome shotgun (WGS) entry which is preliminary data.</text>
</comment>
<gene>
    <name evidence="2" type="ORF">PENTCL1PPCAC_20025</name>
</gene>
<reference evidence="2" key="1">
    <citation type="submission" date="2023-10" db="EMBL/GenBank/DDBJ databases">
        <title>Genome assembly of Pristionchus species.</title>
        <authorList>
            <person name="Yoshida K."/>
            <person name="Sommer R.J."/>
        </authorList>
    </citation>
    <scope>NUCLEOTIDE SEQUENCE</scope>
    <source>
        <strain evidence="2">RS0144</strain>
    </source>
</reference>